<evidence type="ECO:0000256" key="6">
    <source>
        <dbReference type="ARBA" id="ARBA00022989"/>
    </source>
</evidence>
<keyword evidence="5 8" id="KW-0812">Transmembrane</keyword>
<gene>
    <name evidence="9" type="ORF">AKL21_05535</name>
</gene>
<dbReference type="CDD" id="cd13962">
    <property type="entry name" value="PT_UbiA_UBIAD1"/>
    <property type="match status" value="1"/>
</dbReference>
<feature type="transmembrane region" description="Helical" evidence="8">
    <location>
        <begin position="42"/>
        <end position="62"/>
    </location>
</feature>
<dbReference type="InterPro" id="IPR026046">
    <property type="entry name" value="UBIAD1"/>
</dbReference>
<feature type="transmembrane region" description="Helical" evidence="8">
    <location>
        <begin position="290"/>
        <end position="314"/>
    </location>
</feature>
<feature type="transmembrane region" description="Helical" evidence="8">
    <location>
        <begin position="113"/>
        <end position="132"/>
    </location>
</feature>
<feature type="transmembrane region" description="Helical" evidence="8">
    <location>
        <begin position="186"/>
        <end position="208"/>
    </location>
</feature>
<evidence type="ECO:0000256" key="1">
    <source>
        <dbReference type="ARBA" id="ARBA00004141"/>
    </source>
</evidence>
<dbReference type="PANTHER" id="PTHR13929:SF0">
    <property type="entry name" value="UBIA PRENYLTRANSFERASE DOMAIN-CONTAINING PROTEIN 1"/>
    <property type="match status" value="1"/>
</dbReference>
<dbReference type="UniPathway" id="UPA00079"/>
<dbReference type="EMBL" id="LHUG01000005">
    <property type="protein sequence ID" value="PAB00720.1"/>
    <property type="molecule type" value="Genomic_DNA"/>
</dbReference>
<dbReference type="NCBIfam" id="NF009926">
    <property type="entry name" value="PRK13387.1"/>
    <property type="match status" value="1"/>
</dbReference>
<feature type="transmembrane region" description="Helical" evidence="8">
    <location>
        <begin position="16"/>
        <end position="36"/>
    </location>
</feature>
<evidence type="ECO:0000256" key="4">
    <source>
        <dbReference type="ARBA" id="ARBA00022679"/>
    </source>
</evidence>
<keyword evidence="10" id="KW-1185">Reference proteome</keyword>
<evidence type="ECO:0000256" key="5">
    <source>
        <dbReference type="ARBA" id="ARBA00022692"/>
    </source>
</evidence>
<dbReference type="GO" id="GO:0004659">
    <property type="term" value="F:prenyltransferase activity"/>
    <property type="evidence" value="ECO:0007669"/>
    <property type="project" value="InterPro"/>
</dbReference>
<feature type="transmembrane region" description="Helical" evidence="8">
    <location>
        <begin position="241"/>
        <end position="270"/>
    </location>
</feature>
<protein>
    <submittedName>
        <fullName evidence="9">1,4-dihydroxy-2-naphthoate prenyltransferase</fullName>
    </submittedName>
</protein>
<evidence type="ECO:0000256" key="3">
    <source>
        <dbReference type="ARBA" id="ARBA00022428"/>
    </source>
</evidence>
<dbReference type="PANTHER" id="PTHR13929">
    <property type="entry name" value="1,4-DIHYDROXY-2-NAPHTHOATE OCTAPRENYLTRANSFERASE"/>
    <property type="match status" value="1"/>
</dbReference>
<dbReference type="GO" id="GO:0016020">
    <property type="term" value="C:membrane"/>
    <property type="evidence" value="ECO:0007669"/>
    <property type="project" value="UniProtKB-SubCell"/>
</dbReference>
<evidence type="ECO:0000256" key="2">
    <source>
        <dbReference type="ARBA" id="ARBA00004863"/>
    </source>
</evidence>
<keyword evidence="3" id="KW-0474">Menaquinone biosynthesis</keyword>
<dbReference type="PIRSF" id="PIRSF005355">
    <property type="entry name" value="UBIAD1"/>
    <property type="match status" value="1"/>
</dbReference>
<dbReference type="GO" id="GO:0009234">
    <property type="term" value="P:menaquinone biosynthetic process"/>
    <property type="evidence" value="ECO:0007669"/>
    <property type="project" value="UniProtKB-UniPathway"/>
</dbReference>
<keyword evidence="4 9" id="KW-0808">Transferase</keyword>
<comment type="caution">
    <text evidence="9">The sequence shown here is derived from an EMBL/GenBank/DDBJ whole genome shotgun (WGS) entry which is preliminary data.</text>
</comment>
<dbReference type="Proteomes" id="UP000216797">
    <property type="component" value="Unassembled WGS sequence"/>
</dbReference>
<dbReference type="Gene3D" id="1.10.357.140">
    <property type="entry name" value="UbiA prenyltransferase"/>
    <property type="match status" value="1"/>
</dbReference>
<dbReference type="AlphaFoldDB" id="A0A267HT56"/>
<dbReference type="InterPro" id="IPR000537">
    <property type="entry name" value="UbiA_prenyltransferase"/>
</dbReference>
<reference evidence="9 10" key="1">
    <citation type="submission" date="2015-08" db="EMBL/GenBank/DDBJ databases">
        <title>Enterococcus genome sequence.</title>
        <authorList>
            <person name="Acedo J.Z."/>
            <person name="Vederas J.C."/>
        </authorList>
    </citation>
    <scope>NUCLEOTIDE SEQUENCE [LARGE SCALE GENOMIC DNA]</scope>
    <source>
        <strain evidence="9 10">49</strain>
    </source>
</reference>
<feature type="transmembrane region" description="Helical" evidence="8">
    <location>
        <begin position="88"/>
        <end position="107"/>
    </location>
</feature>
<dbReference type="InterPro" id="IPR044878">
    <property type="entry name" value="UbiA_sf"/>
</dbReference>
<feature type="transmembrane region" description="Helical" evidence="8">
    <location>
        <begin position="144"/>
        <end position="163"/>
    </location>
</feature>
<keyword evidence="7 8" id="KW-0472">Membrane</keyword>
<dbReference type="GO" id="GO:0042371">
    <property type="term" value="P:vitamin K biosynthetic process"/>
    <property type="evidence" value="ECO:0007669"/>
    <property type="project" value="TreeGrafter"/>
</dbReference>
<evidence type="ECO:0000256" key="7">
    <source>
        <dbReference type="ARBA" id="ARBA00023136"/>
    </source>
</evidence>
<dbReference type="NCBIfam" id="NF004752">
    <property type="entry name" value="PRK06080.1-4"/>
    <property type="match status" value="1"/>
</dbReference>
<sequence>MSLKVFLEVVEIKTKIASVFPFLVGALFSATFYHSFHWGYTLLFFVAMLIFDLTTTAINNYMDFEKAHSKTYKYQENVIGRENVSPRLVRQMIVGMLLVAAVLGFILAYLTGWLLLVLGFVCCFIGVFYTYGPIPLSRMPLGEVFSGVTMGLGITAMVVYINTTSPDVMYLNLDIASGKFALTGNFWLVAALVLAAVPLICTIANIMLANNLRDLETDIKNHRYTLVYYIGREHGIHLFSYLMYASYVAILAGVLLQVFAWPLLLVFLTLPKVRQNLAAHKKELPAPHSFVYALKNMVLFNSAYVICLALSLVWQWLR</sequence>
<evidence type="ECO:0000256" key="8">
    <source>
        <dbReference type="SAM" id="Phobius"/>
    </source>
</evidence>
<accession>A0A267HT56</accession>
<dbReference type="RefSeq" id="WP_095006368.1">
    <property type="nucleotide sequence ID" value="NZ_LHUG01000005.1"/>
</dbReference>
<name>A0A267HT56_9ENTE</name>
<comment type="pathway">
    <text evidence="2">Quinol/quinone metabolism; menaquinone biosynthesis.</text>
</comment>
<organism evidence="9 10">
    <name type="scientific">Enterococcus canintestini</name>
    <dbReference type="NCBI Taxonomy" id="317010"/>
    <lineage>
        <taxon>Bacteria</taxon>
        <taxon>Bacillati</taxon>
        <taxon>Bacillota</taxon>
        <taxon>Bacilli</taxon>
        <taxon>Lactobacillales</taxon>
        <taxon>Enterococcaceae</taxon>
        <taxon>Enterococcus</taxon>
    </lineage>
</organism>
<proteinExistence type="predicted"/>
<comment type="subcellular location">
    <subcellularLocation>
        <location evidence="1">Membrane</location>
        <topology evidence="1">Multi-pass membrane protein</topology>
    </subcellularLocation>
</comment>
<evidence type="ECO:0000313" key="9">
    <source>
        <dbReference type="EMBL" id="PAB00720.1"/>
    </source>
</evidence>
<keyword evidence="6 8" id="KW-1133">Transmembrane helix</keyword>
<dbReference type="Pfam" id="PF01040">
    <property type="entry name" value="UbiA"/>
    <property type="match status" value="1"/>
</dbReference>
<evidence type="ECO:0000313" key="10">
    <source>
        <dbReference type="Proteomes" id="UP000216797"/>
    </source>
</evidence>